<dbReference type="InterPro" id="IPR026262">
    <property type="entry name" value="DinJ"/>
</dbReference>
<geneLocation type="plasmid" evidence="3">
    <name>pRGFK0834</name>
</geneLocation>
<reference evidence="3" key="1">
    <citation type="submission" date="2015-06" db="EMBL/GenBank/DDBJ databases">
        <authorList>
            <person name="Joergensen T."/>
        </authorList>
    </citation>
    <scope>NUCLEOTIDE SEQUENCE</scope>
    <source>
        <plasmid evidence="3">pRGFK0834</plasmid>
    </source>
</reference>
<dbReference type="GO" id="GO:0015643">
    <property type="term" value="F:toxic substance binding"/>
    <property type="evidence" value="ECO:0007669"/>
    <property type="project" value="InterPro"/>
</dbReference>
<protein>
    <submittedName>
        <fullName evidence="3">Uncharacterized protein</fullName>
    </submittedName>
</protein>
<dbReference type="PIRSF" id="PIRSF003108">
    <property type="entry name" value="DinJ"/>
    <property type="match status" value="1"/>
</dbReference>
<organism evidence="3">
    <name type="scientific">uncultured prokaryote</name>
    <dbReference type="NCBI Taxonomy" id="198431"/>
    <lineage>
        <taxon>unclassified sequences</taxon>
        <taxon>environmental samples</taxon>
    </lineage>
</organism>
<dbReference type="InterPro" id="IPR013321">
    <property type="entry name" value="Arc_rbn_hlx_hlx"/>
</dbReference>
<sequence length="85" mass="9379">MIADATVKARIPQDVKDRAVQALEKIGLNTSDVIRMVMMRVADEGKLPFEVKTPNKKTQIAMSELDSGKGQRFDSVDALFDDLGI</sequence>
<reference evidence="3" key="2">
    <citation type="submission" date="2015-07" db="EMBL/GenBank/DDBJ databases">
        <title>Plasmids, circular viruses and viroids from rat gut.</title>
        <authorList>
            <person name="Jorgensen T.J."/>
            <person name="Hansen M.A."/>
            <person name="Xu Z."/>
            <person name="Tabak M.A."/>
            <person name="Sorensen S.J."/>
            <person name="Hansen L.H."/>
        </authorList>
    </citation>
    <scope>NUCLEOTIDE SEQUENCE</scope>
    <source>
        <plasmid evidence="3">pRGFK0834</plasmid>
    </source>
</reference>
<dbReference type="NCBIfam" id="TIGR02384">
    <property type="entry name" value="RelB_DinJ"/>
    <property type="match status" value="1"/>
</dbReference>
<accession>A0A0H5Q3H1</accession>
<comment type="similarity">
    <text evidence="1">Belongs to the RelB/DinJ antitoxin family.</text>
</comment>
<dbReference type="InterPro" id="IPR007337">
    <property type="entry name" value="RelB/DinJ"/>
</dbReference>
<name>A0A0H5Q3H1_9ZZZZ</name>
<dbReference type="PANTHER" id="PTHR38781">
    <property type="entry name" value="ANTITOXIN DINJ-RELATED"/>
    <property type="match status" value="1"/>
</dbReference>
<dbReference type="Gene3D" id="1.10.1220.10">
    <property type="entry name" value="Met repressor-like"/>
    <property type="match status" value="1"/>
</dbReference>
<dbReference type="PANTHER" id="PTHR38781:SF1">
    <property type="entry name" value="ANTITOXIN DINJ-RELATED"/>
    <property type="match status" value="1"/>
</dbReference>
<evidence type="ECO:0000256" key="1">
    <source>
        <dbReference type="ARBA" id="ARBA00010562"/>
    </source>
</evidence>
<dbReference type="Pfam" id="PF04221">
    <property type="entry name" value="RelB"/>
    <property type="match status" value="1"/>
</dbReference>
<proteinExistence type="inferred from homology"/>
<keyword evidence="2" id="KW-1277">Toxin-antitoxin system</keyword>
<evidence type="ECO:0000313" key="3">
    <source>
        <dbReference type="EMBL" id="CRY95944.1"/>
    </source>
</evidence>
<dbReference type="GO" id="GO:0006355">
    <property type="term" value="P:regulation of DNA-templated transcription"/>
    <property type="evidence" value="ECO:0007669"/>
    <property type="project" value="InterPro"/>
</dbReference>
<dbReference type="EMBL" id="LN853440">
    <property type="protein sequence ID" value="CRY95944.1"/>
    <property type="molecule type" value="Genomic_DNA"/>
</dbReference>
<dbReference type="AlphaFoldDB" id="A0A0H5Q3H1"/>
<dbReference type="GO" id="GO:0044010">
    <property type="term" value="P:single-species biofilm formation"/>
    <property type="evidence" value="ECO:0007669"/>
    <property type="project" value="InterPro"/>
</dbReference>
<dbReference type="GO" id="GO:0000987">
    <property type="term" value="F:cis-regulatory region sequence-specific DNA binding"/>
    <property type="evidence" value="ECO:0007669"/>
    <property type="project" value="InterPro"/>
</dbReference>
<keyword evidence="3" id="KW-0614">Plasmid</keyword>
<evidence type="ECO:0000256" key="2">
    <source>
        <dbReference type="ARBA" id="ARBA00022649"/>
    </source>
</evidence>
<dbReference type="GO" id="GO:0006351">
    <property type="term" value="P:DNA-templated transcription"/>
    <property type="evidence" value="ECO:0007669"/>
    <property type="project" value="TreeGrafter"/>
</dbReference>